<evidence type="ECO:0000259" key="1">
    <source>
        <dbReference type="Pfam" id="PF00156"/>
    </source>
</evidence>
<dbReference type="InterPro" id="IPR000836">
    <property type="entry name" value="PRTase_dom"/>
</dbReference>
<dbReference type="Gene3D" id="3.30.1310.20">
    <property type="entry name" value="PRTase-like"/>
    <property type="match status" value="1"/>
</dbReference>
<accession>A0A0F9NEN2</accession>
<organism evidence="2">
    <name type="scientific">marine sediment metagenome</name>
    <dbReference type="NCBI Taxonomy" id="412755"/>
    <lineage>
        <taxon>unclassified sequences</taxon>
        <taxon>metagenomes</taxon>
        <taxon>ecological metagenomes</taxon>
    </lineage>
</organism>
<dbReference type="AlphaFoldDB" id="A0A0F9NEN2"/>
<comment type="caution">
    <text evidence="2">The sequence shown here is derived from an EMBL/GenBank/DDBJ whole genome shotgun (WGS) entry which is preliminary data.</text>
</comment>
<dbReference type="EMBL" id="LAZR01008282">
    <property type="protein sequence ID" value="KKM79817.1"/>
    <property type="molecule type" value="Genomic_DNA"/>
</dbReference>
<sequence length="235" mass="26947">MRILKYESRFNAGEILAEFIKSKNKSIREKIKEDSKQFFCYAIPNGGVPVTEGFCSQFNLNYDILIVRKIKIPYNTEAGFGSLTTDGTVLLNQPLLSQLDLSEKSIKDSIESTNTEINDRLQFYDKKKNLVNLYEQHIKKRSVFILDDGLASGFTMLAAINMIKKYNPEKIFIAVPTAPLRTIDLIKPKVDEIFCPNIREVLWFAVADAYLNWYDVPESEVLDIINNSTHYIKDS</sequence>
<feature type="domain" description="Phosphoribosyltransferase" evidence="1">
    <location>
        <begin position="39"/>
        <end position="200"/>
    </location>
</feature>
<dbReference type="Pfam" id="PF00156">
    <property type="entry name" value="Pribosyltran"/>
    <property type="match status" value="1"/>
</dbReference>
<reference evidence="2" key="1">
    <citation type="journal article" date="2015" name="Nature">
        <title>Complex archaea that bridge the gap between prokaryotes and eukaryotes.</title>
        <authorList>
            <person name="Spang A."/>
            <person name="Saw J.H."/>
            <person name="Jorgensen S.L."/>
            <person name="Zaremba-Niedzwiedzka K."/>
            <person name="Martijn J."/>
            <person name="Lind A.E."/>
            <person name="van Eijk R."/>
            <person name="Schleper C."/>
            <person name="Guy L."/>
            <person name="Ettema T.J."/>
        </authorList>
    </citation>
    <scope>NUCLEOTIDE SEQUENCE</scope>
</reference>
<name>A0A0F9NEN2_9ZZZZ</name>
<proteinExistence type="predicted"/>
<protein>
    <recommendedName>
        <fullName evidence="1">Phosphoribosyltransferase domain-containing protein</fullName>
    </recommendedName>
</protein>
<dbReference type="Gene3D" id="3.40.50.2020">
    <property type="match status" value="1"/>
</dbReference>
<dbReference type="InterPro" id="IPR029057">
    <property type="entry name" value="PRTase-like"/>
</dbReference>
<dbReference type="SUPFAM" id="SSF53271">
    <property type="entry name" value="PRTase-like"/>
    <property type="match status" value="1"/>
</dbReference>
<dbReference type="CDD" id="cd06223">
    <property type="entry name" value="PRTases_typeI"/>
    <property type="match status" value="1"/>
</dbReference>
<evidence type="ECO:0000313" key="2">
    <source>
        <dbReference type="EMBL" id="KKM79817.1"/>
    </source>
</evidence>
<gene>
    <name evidence="2" type="ORF">LCGC14_1346150</name>
</gene>